<dbReference type="PANTHER" id="PTHR42834">
    <property type="entry name" value="ENDONUCLEASE/EXONUCLEASE/PHOSPHATASE FAMILY PROTEIN (AFU_ORTHOLOGUE AFUA_3G09210)"/>
    <property type="match status" value="1"/>
</dbReference>
<dbReference type="PANTHER" id="PTHR42834:SF1">
    <property type="entry name" value="ENDONUCLEASE_EXONUCLEASE_PHOSPHATASE FAMILY PROTEIN (AFU_ORTHOLOGUE AFUA_3G09210)"/>
    <property type="match status" value="1"/>
</dbReference>
<gene>
    <name evidence="2" type="ORF">GQN54_06760</name>
</gene>
<dbReference type="EMBL" id="WWNE01000006">
    <property type="protein sequence ID" value="NBG65813.1"/>
    <property type="molecule type" value="Genomic_DNA"/>
</dbReference>
<dbReference type="RefSeq" id="WP_160632774.1">
    <property type="nucleotide sequence ID" value="NZ_WWNE01000006.1"/>
</dbReference>
<feature type="domain" description="Endonuclease/exonuclease/phosphatase" evidence="1">
    <location>
        <begin position="31"/>
        <end position="340"/>
    </location>
</feature>
<keyword evidence="2" id="KW-0378">Hydrolase</keyword>
<reference evidence="2 3" key="1">
    <citation type="submission" date="2019-12" db="EMBL/GenBank/DDBJ databases">
        <authorList>
            <person name="Zhao J."/>
        </authorList>
    </citation>
    <scope>NUCLEOTIDE SEQUENCE [LARGE SCALE GENOMIC DNA]</scope>
    <source>
        <strain evidence="2 3">S-15</strain>
    </source>
</reference>
<protein>
    <submittedName>
        <fullName evidence="2">Endonuclease</fullName>
    </submittedName>
</protein>
<evidence type="ECO:0000313" key="2">
    <source>
        <dbReference type="EMBL" id="NBG65813.1"/>
    </source>
</evidence>
<keyword evidence="2" id="KW-0255">Endonuclease</keyword>
<organism evidence="2 3">
    <name type="scientific">Acidiluteibacter ferrifornacis</name>
    <dbReference type="NCBI Taxonomy" id="2692424"/>
    <lineage>
        <taxon>Bacteria</taxon>
        <taxon>Pseudomonadati</taxon>
        <taxon>Bacteroidota</taxon>
        <taxon>Flavobacteriia</taxon>
        <taxon>Flavobacteriales</taxon>
        <taxon>Cryomorphaceae</taxon>
        <taxon>Acidiluteibacter</taxon>
    </lineage>
</organism>
<dbReference type="SUPFAM" id="SSF56219">
    <property type="entry name" value="DNase I-like"/>
    <property type="match status" value="1"/>
</dbReference>
<proteinExistence type="predicted"/>
<sequence>MKKYLIIPFVLFLGCTTTKESTKKSKSISYTIGFYNVENLFDVEDDPLINDDEFVPGSEKDWTPQRYEDKLIKIGTVILNSGQGEFPLAYGLCEIENKAVLNQLINTEILSGGNYAIEHYDSPDERGIDNAFIYRKDFLTVVKSTPISIDLEKLGYNDQTRDILYVETVIKNTKKKVHFFINHFPSRSGGQEASEPKRMEVAKVLKSMVDDIAQNEKDPSIIIMGDFNDMPENKSIREVLKACPLEEKCYLNNLSYPEAKANRGTYKYKGDWNMLDQIIVSNSLTDTSNSIHVEENKALIYREDIVMYNNDAGDASPNRTYGGNNYYGGYSDHLATYIKLIVRK</sequence>
<dbReference type="AlphaFoldDB" id="A0A6N9NIR9"/>
<evidence type="ECO:0000259" key="1">
    <source>
        <dbReference type="Pfam" id="PF19580"/>
    </source>
</evidence>
<dbReference type="InterPro" id="IPR036691">
    <property type="entry name" value="Endo/exonu/phosph_ase_sf"/>
</dbReference>
<dbReference type="Proteomes" id="UP000470771">
    <property type="component" value="Unassembled WGS sequence"/>
</dbReference>
<dbReference type="InterPro" id="IPR005135">
    <property type="entry name" value="Endo/exonuclease/phosphatase"/>
</dbReference>
<dbReference type="Gene3D" id="3.60.10.10">
    <property type="entry name" value="Endonuclease/exonuclease/phosphatase"/>
    <property type="match status" value="1"/>
</dbReference>
<dbReference type="Pfam" id="PF19580">
    <property type="entry name" value="Exo_endo_phos_3"/>
    <property type="match status" value="1"/>
</dbReference>
<keyword evidence="3" id="KW-1185">Reference proteome</keyword>
<accession>A0A6N9NIR9</accession>
<name>A0A6N9NIR9_9FLAO</name>
<dbReference type="GO" id="GO:0004519">
    <property type="term" value="F:endonuclease activity"/>
    <property type="evidence" value="ECO:0007669"/>
    <property type="project" value="UniProtKB-KW"/>
</dbReference>
<keyword evidence="2" id="KW-0540">Nuclease</keyword>
<comment type="caution">
    <text evidence="2">The sequence shown here is derived from an EMBL/GenBank/DDBJ whole genome shotgun (WGS) entry which is preliminary data.</text>
</comment>
<evidence type="ECO:0000313" key="3">
    <source>
        <dbReference type="Proteomes" id="UP000470771"/>
    </source>
</evidence>
<dbReference type="PROSITE" id="PS51257">
    <property type="entry name" value="PROKAR_LIPOPROTEIN"/>
    <property type="match status" value="1"/>
</dbReference>